<dbReference type="Proteomes" id="UP000886803">
    <property type="component" value="Unassembled WGS sequence"/>
</dbReference>
<evidence type="ECO:0000256" key="1">
    <source>
        <dbReference type="SAM" id="SignalP"/>
    </source>
</evidence>
<name>A0A9D2M6K5_9FIRM</name>
<feature type="signal peptide" evidence="1">
    <location>
        <begin position="1"/>
        <end position="23"/>
    </location>
</feature>
<proteinExistence type="predicted"/>
<accession>A0A9D2M6K5</accession>
<evidence type="ECO:0000313" key="3">
    <source>
        <dbReference type="Proteomes" id="UP000886803"/>
    </source>
</evidence>
<dbReference type="EMBL" id="DWYG01000130">
    <property type="protein sequence ID" value="HJB42360.1"/>
    <property type="molecule type" value="Genomic_DNA"/>
</dbReference>
<comment type="caution">
    <text evidence="2">The sequence shown here is derived from an EMBL/GenBank/DDBJ whole genome shotgun (WGS) entry which is preliminary data.</text>
</comment>
<reference evidence="2" key="2">
    <citation type="submission" date="2021-04" db="EMBL/GenBank/DDBJ databases">
        <authorList>
            <person name="Gilroy R."/>
        </authorList>
    </citation>
    <scope>NUCLEOTIDE SEQUENCE</scope>
    <source>
        <strain evidence="2">ChiBcec8-13705</strain>
    </source>
</reference>
<protein>
    <submittedName>
        <fullName evidence="2">Uncharacterized protein</fullName>
    </submittedName>
</protein>
<reference evidence="2" key="1">
    <citation type="journal article" date="2021" name="PeerJ">
        <title>Extensive microbial diversity within the chicken gut microbiome revealed by metagenomics and culture.</title>
        <authorList>
            <person name="Gilroy R."/>
            <person name="Ravi A."/>
            <person name="Getino M."/>
            <person name="Pursley I."/>
            <person name="Horton D.L."/>
            <person name="Alikhan N.F."/>
            <person name="Baker D."/>
            <person name="Gharbi K."/>
            <person name="Hall N."/>
            <person name="Watson M."/>
            <person name="Adriaenssens E.M."/>
            <person name="Foster-Nyarko E."/>
            <person name="Jarju S."/>
            <person name="Secka A."/>
            <person name="Antonio M."/>
            <person name="Oren A."/>
            <person name="Chaudhuri R.R."/>
            <person name="La Ragione R."/>
            <person name="Hildebrand F."/>
            <person name="Pallen M.J."/>
        </authorList>
    </citation>
    <scope>NUCLEOTIDE SEQUENCE</scope>
    <source>
        <strain evidence="2">ChiBcec8-13705</strain>
    </source>
</reference>
<gene>
    <name evidence="2" type="ORF">H9945_07665</name>
</gene>
<sequence length="142" mass="14827">MKKVFSLLAAIMVAVCLNVSVLAAEPKGVQTRTVSVETLENVITIVDTVTVNSMVQRSGIGAQRTVDCYNGNVRVGSVTLNANFTYDGITAHATNASSSHWVASGWSYSGESVYTSGATAYLSATISGSTTIPVDITLTCDP</sequence>
<feature type="non-terminal residue" evidence="2">
    <location>
        <position position="142"/>
    </location>
</feature>
<evidence type="ECO:0000313" key="2">
    <source>
        <dbReference type="EMBL" id="HJB42360.1"/>
    </source>
</evidence>
<keyword evidence="1" id="KW-0732">Signal</keyword>
<dbReference type="AlphaFoldDB" id="A0A9D2M6K5"/>
<organism evidence="2 3">
    <name type="scientific">Candidatus Gemmiger avicola</name>
    <dbReference type="NCBI Taxonomy" id="2838605"/>
    <lineage>
        <taxon>Bacteria</taxon>
        <taxon>Bacillati</taxon>
        <taxon>Bacillota</taxon>
        <taxon>Clostridia</taxon>
        <taxon>Eubacteriales</taxon>
        <taxon>Gemmiger</taxon>
    </lineage>
</organism>
<feature type="chain" id="PRO_5039260754" evidence="1">
    <location>
        <begin position="24"/>
        <end position="142"/>
    </location>
</feature>